<comment type="caution">
    <text evidence="1">The sequence shown here is derived from an EMBL/GenBank/DDBJ whole genome shotgun (WGS) entry which is preliminary data.</text>
</comment>
<proteinExistence type="predicted"/>
<keyword evidence="2" id="KW-1185">Reference proteome</keyword>
<name>A0A218VCF0_9PASE</name>
<evidence type="ECO:0000313" key="1">
    <source>
        <dbReference type="EMBL" id="OWK63262.1"/>
    </source>
</evidence>
<organism evidence="1 2">
    <name type="scientific">Lonchura striata</name>
    <name type="common">white-rumped munia</name>
    <dbReference type="NCBI Taxonomy" id="40157"/>
    <lineage>
        <taxon>Eukaryota</taxon>
        <taxon>Metazoa</taxon>
        <taxon>Chordata</taxon>
        <taxon>Craniata</taxon>
        <taxon>Vertebrata</taxon>
        <taxon>Euteleostomi</taxon>
        <taxon>Archelosauria</taxon>
        <taxon>Archosauria</taxon>
        <taxon>Dinosauria</taxon>
        <taxon>Saurischia</taxon>
        <taxon>Theropoda</taxon>
        <taxon>Coelurosauria</taxon>
        <taxon>Aves</taxon>
        <taxon>Neognathae</taxon>
        <taxon>Neoaves</taxon>
        <taxon>Telluraves</taxon>
        <taxon>Australaves</taxon>
        <taxon>Passeriformes</taxon>
        <taxon>Passeroidea</taxon>
        <taxon>Estrildidae</taxon>
        <taxon>Estrildinae</taxon>
        <taxon>Lonchura</taxon>
    </lineage>
</organism>
<dbReference type="Proteomes" id="UP000197619">
    <property type="component" value="Unassembled WGS sequence"/>
</dbReference>
<gene>
    <name evidence="1" type="ORF">RLOC_00013361</name>
</gene>
<reference evidence="1 2" key="1">
    <citation type="submission" date="2017-05" db="EMBL/GenBank/DDBJ databases">
        <title>Genome of assembly of the Bengalese finch, Lonchura striata domestica.</title>
        <authorList>
            <person name="Colquitt B.M."/>
            <person name="Brainard M.S."/>
        </authorList>
    </citation>
    <scope>NUCLEOTIDE SEQUENCE [LARGE SCALE GENOMIC DNA]</scope>
    <source>
        <strain evidence="1">White83orange57</strain>
    </source>
</reference>
<accession>A0A218VCF0</accession>
<dbReference type="EMBL" id="MUZQ01000015">
    <property type="protein sequence ID" value="OWK63262.1"/>
    <property type="molecule type" value="Genomic_DNA"/>
</dbReference>
<evidence type="ECO:0000313" key="2">
    <source>
        <dbReference type="Proteomes" id="UP000197619"/>
    </source>
</evidence>
<dbReference type="AlphaFoldDB" id="A0A218VCF0"/>
<protein>
    <submittedName>
        <fullName evidence="1">Uncharacterized protein</fullName>
    </submittedName>
</protein>
<sequence>MKSTWKFPFWVQENDGTVTQSTWSFLSVSPSLVADFSLHCCLPFPVLPALDKTTPSLPTPQTSL</sequence>